<proteinExistence type="inferred from homology"/>
<evidence type="ECO:0000313" key="3">
    <source>
        <dbReference type="EMBL" id="KAJ8321143.1"/>
    </source>
</evidence>
<dbReference type="PROSITE" id="PS51192">
    <property type="entry name" value="HELICASE_ATP_BIND_1"/>
    <property type="match status" value="1"/>
</dbReference>
<comment type="similarity">
    <text evidence="1">Belongs to the helicase family. RecQ subfamily.</text>
</comment>
<dbReference type="Gene3D" id="3.40.50.300">
    <property type="entry name" value="P-loop containing nucleotide triphosphate hydrolases"/>
    <property type="match status" value="1"/>
</dbReference>
<dbReference type="InterPro" id="IPR011545">
    <property type="entry name" value="DEAD/DEAH_box_helicase_dom"/>
</dbReference>
<name>A0ABQ9FV71_TEGGR</name>
<dbReference type="EMBL" id="JARBDR010000135">
    <property type="protein sequence ID" value="KAJ8321143.1"/>
    <property type="molecule type" value="Genomic_DNA"/>
</dbReference>
<dbReference type="SMART" id="SM00487">
    <property type="entry name" value="DEXDc"/>
    <property type="match status" value="1"/>
</dbReference>
<evidence type="ECO:0000259" key="2">
    <source>
        <dbReference type="PROSITE" id="PS51192"/>
    </source>
</evidence>
<dbReference type="InterPro" id="IPR014001">
    <property type="entry name" value="Helicase_ATP-bd"/>
</dbReference>
<gene>
    <name evidence="3" type="ORF">KUTeg_001268</name>
</gene>
<evidence type="ECO:0000256" key="1">
    <source>
        <dbReference type="ARBA" id="ARBA00005446"/>
    </source>
</evidence>
<comment type="caution">
    <text evidence="3">The sequence shown here is derived from an EMBL/GenBank/DDBJ whole genome shotgun (WGS) entry which is preliminary data.</text>
</comment>
<keyword evidence="4" id="KW-1185">Reference proteome</keyword>
<accession>A0ABQ9FV71</accession>
<evidence type="ECO:0000313" key="4">
    <source>
        <dbReference type="Proteomes" id="UP001217089"/>
    </source>
</evidence>
<feature type="domain" description="Helicase ATP-binding" evidence="2">
    <location>
        <begin position="44"/>
        <end position="226"/>
    </location>
</feature>
<dbReference type="Proteomes" id="UP001217089">
    <property type="component" value="Unassembled WGS sequence"/>
</dbReference>
<dbReference type="SUPFAM" id="SSF52540">
    <property type="entry name" value="P-loop containing nucleoside triphosphate hydrolases"/>
    <property type="match status" value="1"/>
</dbReference>
<dbReference type="PANTHER" id="PTHR13710:SF157">
    <property type="entry name" value="DNA HELICASE"/>
    <property type="match status" value="1"/>
</dbReference>
<organism evidence="3 4">
    <name type="scientific">Tegillarca granosa</name>
    <name type="common">Malaysian cockle</name>
    <name type="synonym">Anadara granosa</name>
    <dbReference type="NCBI Taxonomy" id="220873"/>
    <lineage>
        <taxon>Eukaryota</taxon>
        <taxon>Metazoa</taxon>
        <taxon>Spiralia</taxon>
        <taxon>Lophotrochozoa</taxon>
        <taxon>Mollusca</taxon>
        <taxon>Bivalvia</taxon>
        <taxon>Autobranchia</taxon>
        <taxon>Pteriomorphia</taxon>
        <taxon>Arcoida</taxon>
        <taxon>Arcoidea</taxon>
        <taxon>Arcidae</taxon>
        <taxon>Tegillarca</taxon>
    </lineage>
</organism>
<dbReference type="InterPro" id="IPR027417">
    <property type="entry name" value="P-loop_NTPase"/>
</dbReference>
<protein>
    <recommendedName>
        <fullName evidence="2">Helicase ATP-binding domain-containing protein</fullName>
    </recommendedName>
</protein>
<sequence>MIRNAETSVKRYMLNNGMLSTRCLFVNTVNKKYIFIHEEQVKVIQNVISKNDVFCLLKTGFGKSVCFILPSQIINKDCDMDRTGMFLFPDKKHITLVISPFKAYIQDQLAFMNALNVPAMAIIGGSSDLTDIKENITVVLASPEAILLPRWTRLIKQYRDSICLQLIYLMNTKVINKFTGLDFRPPYRRVSEIQSYITAPTLILTATATSKIQDDIYDVLSLDHKTNIIASIPEWPNIFMDMVKVKDNFKEELTWLVEMLKSNDEHNTCFEIYLWLCIMLGNDAFDGEKNLKKRLIEMFHANADEESKARILETFVKTVP</sequence>
<dbReference type="PANTHER" id="PTHR13710">
    <property type="entry name" value="DNA HELICASE RECQ FAMILY MEMBER"/>
    <property type="match status" value="1"/>
</dbReference>
<dbReference type="Pfam" id="PF00270">
    <property type="entry name" value="DEAD"/>
    <property type="match status" value="1"/>
</dbReference>
<reference evidence="3 4" key="1">
    <citation type="submission" date="2022-12" db="EMBL/GenBank/DDBJ databases">
        <title>Chromosome-level genome of Tegillarca granosa.</title>
        <authorList>
            <person name="Kim J."/>
        </authorList>
    </citation>
    <scope>NUCLEOTIDE SEQUENCE [LARGE SCALE GENOMIC DNA]</scope>
    <source>
        <strain evidence="3">Teg-2019</strain>
        <tissue evidence="3">Adductor muscle</tissue>
    </source>
</reference>